<evidence type="ECO:0000313" key="1">
    <source>
        <dbReference type="EMBL" id="MBO1250498.1"/>
    </source>
</evidence>
<accession>A0A939H180</accession>
<dbReference type="EMBL" id="JAFNME010000029">
    <property type="protein sequence ID" value="MBO1250498.1"/>
    <property type="molecule type" value="Genomic_DNA"/>
</dbReference>
<keyword evidence="2" id="KW-1185">Reference proteome</keyword>
<gene>
    <name evidence="1" type="ORF">J1777_11785</name>
</gene>
<comment type="caution">
    <text evidence="1">The sequence shown here is derived from an EMBL/GenBank/DDBJ whole genome shotgun (WGS) entry which is preliminary data.</text>
</comment>
<reference evidence="1" key="1">
    <citation type="submission" date="2021-03" db="EMBL/GenBank/DDBJ databases">
        <title>Comamonas denitrificans.</title>
        <authorList>
            <person name="Finster K."/>
        </authorList>
    </citation>
    <scope>NUCLEOTIDE SEQUENCE</scope>
    <source>
        <strain evidence="1">MM2021_4</strain>
    </source>
</reference>
<dbReference type="RefSeq" id="WP_207575892.1">
    <property type="nucleotide sequence ID" value="NZ_JAFNME010000029.1"/>
</dbReference>
<dbReference type="Proteomes" id="UP000664731">
    <property type="component" value="Unassembled WGS sequence"/>
</dbReference>
<protein>
    <submittedName>
        <fullName evidence="1">Uncharacterized protein</fullName>
    </submittedName>
</protein>
<evidence type="ECO:0000313" key="2">
    <source>
        <dbReference type="Proteomes" id="UP000664731"/>
    </source>
</evidence>
<dbReference type="AlphaFoldDB" id="A0A939H180"/>
<sequence>MSETLEKPGAERDAGFAKAEGTPISALVQLRQSSAWKWATPAQREVLQRIAAQRDQRLLARLTRARQAALLASAERVDANAPLLQRLAMFARLHPTTLASAGVAAVLMIGPRRLLRVVRGSLPTLLPMLLKLKR</sequence>
<organism evidence="1 2">
    <name type="scientific">Comamonas denitrificans</name>
    <dbReference type="NCBI Taxonomy" id="117506"/>
    <lineage>
        <taxon>Bacteria</taxon>
        <taxon>Pseudomonadati</taxon>
        <taxon>Pseudomonadota</taxon>
        <taxon>Betaproteobacteria</taxon>
        <taxon>Burkholderiales</taxon>
        <taxon>Comamonadaceae</taxon>
        <taxon>Comamonas</taxon>
    </lineage>
</organism>
<proteinExistence type="predicted"/>
<name>A0A939H180_9BURK</name>